<evidence type="ECO:0000256" key="1">
    <source>
        <dbReference type="SAM" id="MobiDB-lite"/>
    </source>
</evidence>
<evidence type="ECO:0000313" key="3">
    <source>
        <dbReference type="Proteomes" id="UP000462501"/>
    </source>
</evidence>
<evidence type="ECO:0000313" key="2">
    <source>
        <dbReference type="EMBL" id="NDO40866.1"/>
    </source>
</evidence>
<organism evidence="2 3">
    <name type="scientific">Anaerotruncus colihominis</name>
    <dbReference type="NCBI Taxonomy" id="169435"/>
    <lineage>
        <taxon>Bacteria</taxon>
        <taxon>Bacillati</taxon>
        <taxon>Bacillota</taxon>
        <taxon>Clostridia</taxon>
        <taxon>Eubacteriales</taxon>
        <taxon>Oscillospiraceae</taxon>
        <taxon>Anaerotruncus</taxon>
    </lineage>
</organism>
<proteinExistence type="predicted"/>
<accession>A0A845SWJ4</accession>
<feature type="region of interest" description="Disordered" evidence="1">
    <location>
        <begin position="1"/>
        <end position="61"/>
    </location>
</feature>
<feature type="non-terminal residue" evidence="2">
    <location>
        <position position="1"/>
    </location>
</feature>
<feature type="compositionally biased region" description="Low complexity" evidence="1">
    <location>
        <begin position="10"/>
        <end position="19"/>
    </location>
</feature>
<name>A0A845SWJ4_9FIRM</name>
<dbReference type="EMBL" id="VIQT01000036">
    <property type="protein sequence ID" value="NDO40866.1"/>
    <property type="molecule type" value="Genomic_DNA"/>
</dbReference>
<reference evidence="2 3" key="1">
    <citation type="submission" date="2019-06" db="EMBL/GenBank/DDBJ databases">
        <title>Draft genome sequences of 15 bacterial species constituting the stable defined intestinal microbiota of the GM15 gnotobiotic mouse model.</title>
        <authorList>
            <person name="Elie C."/>
            <person name="Mathieu A."/>
            <person name="Saliou A."/>
            <person name="Darnaud M."/>
            <person name="Leulier F."/>
            <person name="Tamellini A."/>
        </authorList>
    </citation>
    <scope>NUCLEOTIDE SEQUENCE [LARGE SCALE GENOMIC DNA]</scope>
    <source>
        <strain evidence="2 3">JM4-15</strain>
    </source>
</reference>
<dbReference type="Proteomes" id="UP000462501">
    <property type="component" value="Unassembled WGS sequence"/>
</dbReference>
<sequence length="72" mass="7273">PRPPAPGAPRPQIRRQLALPAPPADPQQANPQWPGGDGGDGPRGEGGDGAAADGGYQPEDIDALVAALEEDE</sequence>
<comment type="caution">
    <text evidence="2">The sequence shown here is derived from an EMBL/GenBank/DDBJ whole genome shotgun (WGS) entry which is preliminary data.</text>
</comment>
<protein>
    <submittedName>
        <fullName evidence="2">Uncharacterized protein</fullName>
    </submittedName>
</protein>
<dbReference type="AlphaFoldDB" id="A0A845SWJ4"/>
<gene>
    <name evidence="2" type="ORF">FMM72_16935</name>
</gene>